<keyword evidence="4" id="KW-0804">Transcription</keyword>
<dbReference type="InterPro" id="IPR013325">
    <property type="entry name" value="RNA_pol_sigma_r2"/>
</dbReference>
<evidence type="ECO:0000259" key="6">
    <source>
        <dbReference type="Pfam" id="PF08281"/>
    </source>
</evidence>
<accession>A0A4R6IWT2</accession>
<keyword evidence="3" id="KW-0731">Sigma factor</keyword>
<dbReference type="Pfam" id="PF04542">
    <property type="entry name" value="Sigma70_r2"/>
    <property type="match status" value="1"/>
</dbReference>
<dbReference type="NCBIfam" id="TIGR02937">
    <property type="entry name" value="sigma70-ECF"/>
    <property type="match status" value="1"/>
</dbReference>
<dbReference type="PANTHER" id="PTHR43133">
    <property type="entry name" value="RNA POLYMERASE ECF-TYPE SIGMA FACTO"/>
    <property type="match status" value="1"/>
</dbReference>
<keyword evidence="2" id="KW-0805">Transcription regulation</keyword>
<dbReference type="InterPro" id="IPR036388">
    <property type="entry name" value="WH-like_DNA-bd_sf"/>
</dbReference>
<dbReference type="Proteomes" id="UP000295741">
    <property type="component" value="Unassembled WGS sequence"/>
</dbReference>
<dbReference type="InterPro" id="IPR013249">
    <property type="entry name" value="RNA_pol_sigma70_r4_t2"/>
</dbReference>
<organism evidence="7 8">
    <name type="scientific">Sediminibacterium goheungense</name>
    <dbReference type="NCBI Taxonomy" id="1086393"/>
    <lineage>
        <taxon>Bacteria</taxon>
        <taxon>Pseudomonadati</taxon>
        <taxon>Bacteroidota</taxon>
        <taxon>Chitinophagia</taxon>
        <taxon>Chitinophagales</taxon>
        <taxon>Chitinophagaceae</taxon>
        <taxon>Sediminibacterium</taxon>
    </lineage>
</organism>
<dbReference type="GO" id="GO:0006352">
    <property type="term" value="P:DNA-templated transcription initiation"/>
    <property type="evidence" value="ECO:0007669"/>
    <property type="project" value="InterPro"/>
</dbReference>
<feature type="domain" description="RNA polymerase sigma-70 region 2" evidence="5">
    <location>
        <begin position="34"/>
        <end position="101"/>
    </location>
</feature>
<dbReference type="Gene3D" id="1.10.1740.10">
    <property type="match status" value="1"/>
</dbReference>
<comment type="similarity">
    <text evidence="1">Belongs to the sigma-70 factor family. ECF subfamily.</text>
</comment>
<dbReference type="InterPro" id="IPR014284">
    <property type="entry name" value="RNA_pol_sigma-70_dom"/>
</dbReference>
<dbReference type="GO" id="GO:0003677">
    <property type="term" value="F:DNA binding"/>
    <property type="evidence" value="ECO:0007669"/>
    <property type="project" value="InterPro"/>
</dbReference>
<comment type="caution">
    <text evidence="7">The sequence shown here is derived from an EMBL/GenBank/DDBJ whole genome shotgun (WGS) entry which is preliminary data.</text>
</comment>
<dbReference type="InterPro" id="IPR013324">
    <property type="entry name" value="RNA_pol_sigma_r3/r4-like"/>
</dbReference>
<sequence length="187" mass="21675">MYKPNLLLEVATKYSESELVRLLQKRGEQAFSYLYDNYSGALLSIIFNIVKDEELANDVLQEVFVKIWRQAESYDSSKGRLFTWMLNIARNASIDTIRSKSYQNSQKNRELSENVYSAAGVEQLQVDQIGLRKIVHQLKEEYRVLIDLSYFQGFTQDEISKMLDIPLGTVKTRLRTALIQLRGIIQP</sequence>
<evidence type="ECO:0000256" key="4">
    <source>
        <dbReference type="ARBA" id="ARBA00023163"/>
    </source>
</evidence>
<protein>
    <submittedName>
        <fullName evidence="7">RNA polymerase sigma-70 factor (ECF subfamily)</fullName>
    </submittedName>
</protein>
<dbReference type="Gene3D" id="1.10.10.10">
    <property type="entry name" value="Winged helix-like DNA-binding domain superfamily/Winged helix DNA-binding domain"/>
    <property type="match status" value="1"/>
</dbReference>
<dbReference type="GO" id="GO:0016987">
    <property type="term" value="F:sigma factor activity"/>
    <property type="evidence" value="ECO:0007669"/>
    <property type="project" value="UniProtKB-KW"/>
</dbReference>
<dbReference type="EMBL" id="SNWP01000011">
    <property type="protein sequence ID" value="TDO26446.1"/>
    <property type="molecule type" value="Genomic_DNA"/>
</dbReference>
<proteinExistence type="inferred from homology"/>
<keyword evidence="8" id="KW-1185">Reference proteome</keyword>
<evidence type="ECO:0000256" key="2">
    <source>
        <dbReference type="ARBA" id="ARBA00023015"/>
    </source>
</evidence>
<evidence type="ECO:0000259" key="5">
    <source>
        <dbReference type="Pfam" id="PF04542"/>
    </source>
</evidence>
<feature type="domain" description="RNA polymerase sigma factor 70 region 4 type 2" evidence="6">
    <location>
        <begin position="131"/>
        <end position="180"/>
    </location>
</feature>
<dbReference type="InterPro" id="IPR007627">
    <property type="entry name" value="RNA_pol_sigma70_r2"/>
</dbReference>
<dbReference type="InterPro" id="IPR039425">
    <property type="entry name" value="RNA_pol_sigma-70-like"/>
</dbReference>
<evidence type="ECO:0000313" key="8">
    <source>
        <dbReference type="Proteomes" id="UP000295741"/>
    </source>
</evidence>
<dbReference type="SUPFAM" id="SSF88946">
    <property type="entry name" value="Sigma2 domain of RNA polymerase sigma factors"/>
    <property type="match status" value="1"/>
</dbReference>
<dbReference type="Pfam" id="PF08281">
    <property type="entry name" value="Sigma70_r4_2"/>
    <property type="match status" value="1"/>
</dbReference>
<name>A0A4R6IWT2_9BACT</name>
<dbReference type="CDD" id="cd06171">
    <property type="entry name" value="Sigma70_r4"/>
    <property type="match status" value="1"/>
</dbReference>
<dbReference type="SUPFAM" id="SSF88659">
    <property type="entry name" value="Sigma3 and sigma4 domains of RNA polymerase sigma factors"/>
    <property type="match status" value="1"/>
</dbReference>
<evidence type="ECO:0000313" key="7">
    <source>
        <dbReference type="EMBL" id="TDO26446.1"/>
    </source>
</evidence>
<evidence type="ECO:0000256" key="3">
    <source>
        <dbReference type="ARBA" id="ARBA00023082"/>
    </source>
</evidence>
<evidence type="ECO:0000256" key="1">
    <source>
        <dbReference type="ARBA" id="ARBA00010641"/>
    </source>
</evidence>
<reference evidence="7 8" key="1">
    <citation type="submission" date="2019-03" db="EMBL/GenBank/DDBJ databases">
        <title>Genomic Encyclopedia of Archaeal and Bacterial Type Strains, Phase II (KMG-II): from individual species to whole genera.</title>
        <authorList>
            <person name="Goeker M."/>
        </authorList>
    </citation>
    <scope>NUCLEOTIDE SEQUENCE [LARGE SCALE GENOMIC DNA]</scope>
    <source>
        <strain evidence="7 8">DSM 28323</strain>
    </source>
</reference>
<dbReference type="PANTHER" id="PTHR43133:SF62">
    <property type="entry name" value="RNA POLYMERASE SIGMA FACTOR SIGZ"/>
    <property type="match status" value="1"/>
</dbReference>
<gene>
    <name evidence="7" type="ORF">BC659_1752</name>
</gene>
<dbReference type="AlphaFoldDB" id="A0A4R6IWT2"/>